<protein>
    <submittedName>
        <fullName evidence="2">Uncharacterized protein</fullName>
    </submittedName>
</protein>
<dbReference type="Proteomes" id="UP001188597">
    <property type="component" value="Unassembled WGS sequence"/>
</dbReference>
<dbReference type="InterPro" id="IPR019188">
    <property type="entry name" value="SNAPC1"/>
</dbReference>
<proteinExistence type="predicted"/>
<sequence length="239" mass="27301">MDMKPFKLDIDELIHDFAEGGSTALADMKRVWLSRMFSFIFEASPSTNLACFMQSLYSHSIGYMASTASLSHRLGGFYCLYCLHETQPFKPPFKIYLSLGELKRLKNLVIDAKKRDIKVGMELDVDMLKKISTDYAVAKELAIKEAGDAVNVQNIKHIAEDKSLIGDVVEKTSEDWNAQKEMFYQQTGFRQRPAQEPQQQEKNGTLEQLKGNETSEEQEDDDDFGKELEEALQFEDDDE</sequence>
<feature type="compositionally biased region" description="Low complexity" evidence="1">
    <location>
        <begin position="190"/>
        <end position="201"/>
    </location>
</feature>
<dbReference type="Pfam" id="PF09808">
    <property type="entry name" value="SNAPC1"/>
    <property type="match status" value="1"/>
</dbReference>
<reference evidence="2" key="1">
    <citation type="submission" date="2022-12" db="EMBL/GenBank/DDBJ databases">
        <title>Draft genome assemblies for two species of Escallonia (Escalloniales).</title>
        <authorList>
            <person name="Chanderbali A."/>
            <person name="Dervinis C."/>
            <person name="Anghel I."/>
            <person name="Soltis D."/>
            <person name="Soltis P."/>
            <person name="Zapata F."/>
        </authorList>
    </citation>
    <scope>NUCLEOTIDE SEQUENCE</scope>
    <source>
        <strain evidence="2">UCBG64.0493</strain>
        <tissue evidence="2">Leaf</tissue>
    </source>
</reference>
<name>A0AA89BCB8_9ASTE</name>
<dbReference type="AlphaFoldDB" id="A0AA89BCB8"/>
<feature type="compositionally biased region" description="Acidic residues" evidence="1">
    <location>
        <begin position="214"/>
        <end position="239"/>
    </location>
</feature>
<organism evidence="2 3">
    <name type="scientific">Escallonia herrerae</name>
    <dbReference type="NCBI Taxonomy" id="1293975"/>
    <lineage>
        <taxon>Eukaryota</taxon>
        <taxon>Viridiplantae</taxon>
        <taxon>Streptophyta</taxon>
        <taxon>Embryophyta</taxon>
        <taxon>Tracheophyta</taxon>
        <taxon>Spermatophyta</taxon>
        <taxon>Magnoliopsida</taxon>
        <taxon>eudicotyledons</taxon>
        <taxon>Gunneridae</taxon>
        <taxon>Pentapetalae</taxon>
        <taxon>asterids</taxon>
        <taxon>campanulids</taxon>
        <taxon>Escalloniales</taxon>
        <taxon>Escalloniaceae</taxon>
        <taxon>Escallonia</taxon>
    </lineage>
</organism>
<dbReference type="GO" id="GO:0042796">
    <property type="term" value="P:snRNA transcription by RNA polymerase III"/>
    <property type="evidence" value="ECO:0007669"/>
    <property type="project" value="TreeGrafter"/>
</dbReference>
<dbReference type="GO" id="GO:0042795">
    <property type="term" value="P:snRNA transcription by RNA polymerase II"/>
    <property type="evidence" value="ECO:0007669"/>
    <property type="project" value="TreeGrafter"/>
</dbReference>
<feature type="region of interest" description="Disordered" evidence="1">
    <location>
        <begin position="188"/>
        <end position="239"/>
    </location>
</feature>
<evidence type="ECO:0000313" key="3">
    <source>
        <dbReference type="Proteomes" id="UP001188597"/>
    </source>
</evidence>
<dbReference type="EMBL" id="JAVXUP010000106">
    <property type="protein sequence ID" value="KAK3038054.1"/>
    <property type="molecule type" value="Genomic_DNA"/>
</dbReference>
<accession>A0AA89BCB8</accession>
<comment type="caution">
    <text evidence="2">The sequence shown here is derived from an EMBL/GenBank/DDBJ whole genome shotgun (WGS) entry which is preliminary data.</text>
</comment>
<dbReference type="PANTHER" id="PTHR15131:SF3">
    <property type="entry name" value="SNRNA-ACTIVATING PROTEIN COMPLEX SUBUNIT 1"/>
    <property type="match status" value="1"/>
</dbReference>
<evidence type="ECO:0000256" key="1">
    <source>
        <dbReference type="SAM" id="MobiDB-lite"/>
    </source>
</evidence>
<dbReference type="GO" id="GO:0019185">
    <property type="term" value="C:snRNA-activating protein complex"/>
    <property type="evidence" value="ECO:0007669"/>
    <property type="project" value="TreeGrafter"/>
</dbReference>
<dbReference type="PANTHER" id="PTHR15131">
    <property type="entry name" value="SMALL NUCLEAR RNA ACTIVATING COMPLEX, POLYPEPTIDE 1"/>
    <property type="match status" value="1"/>
</dbReference>
<evidence type="ECO:0000313" key="2">
    <source>
        <dbReference type="EMBL" id="KAK3038054.1"/>
    </source>
</evidence>
<keyword evidence="3" id="KW-1185">Reference proteome</keyword>
<gene>
    <name evidence="2" type="ORF">RJ639_032033</name>
</gene>
<dbReference type="GO" id="GO:0043565">
    <property type="term" value="F:sequence-specific DNA binding"/>
    <property type="evidence" value="ECO:0007669"/>
    <property type="project" value="TreeGrafter"/>
</dbReference>